<protein>
    <recommendedName>
        <fullName evidence="1">Thiaminase-2/PQQC domain-containing protein</fullName>
    </recommendedName>
</protein>
<dbReference type="Gene3D" id="1.20.910.10">
    <property type="entry name" value="Heme oxygenase-like"/>
    <property type="match status" value="1"/>
</dbReference>
<evidence type="ECO:0000313" key="2">
    <source>
        <dbReference type="EMBL" id="KAK6363198.1"/>
    </source>
</evidence>
<name>A0AAV9VPG2_9PEZI</name>
<keyword evidence="3" id="KW-1185">Reference proteome</keyword>
<proteinExistence type="predicted"/>
<feature type="domain" description="Thiaminase-2/PQQC" evidence="1">
    <location>
        <begin position="18"/>
        <end position="152"/>
    </location>
</feature>
<evidence type="ECO:0000313" key="3">
    <source>
        <dbReference type="Proteomes" id="UP001373714"/>
    </source>
</evidence>
<dbReference type="PANTHER" id="PTHR41813:SF2">
    <property type="entry name" value="REGULATOR PAB1642, PUTATIVE (AFU_ORTHOLOGUE AFUA_3G11955)-RELATED"/>
    <property type="match status" value="1"/>
</dbReference>
<comment type="caution">
    <text evidence="2">The sequence shown here is derived from an EMBL/GenBank/DDBJ whole genome shotgun (WGS) entry which is preliminary data.</text>
</comment>
<dbReference type="Proteomes" id="UP001373714">
    <property type="component" value="Unassembled WGS sequence"/>
</dbReference>
<dbReference type="InterPro" id="IPR004305">
    <property type="entry name" value="Thiaminase-2/PQQC"/>
</dbReference>
<dbReference type="InterPro" id="IPR053261">
    <property type="entry name" value="Polyketide-peptide_reg"/>
</dbReference>
<gene>
    <name evidence="2" type="ORF">TWF730_000642</name>
</gene>
<dbReference type="Pfam" id="PF03070">
    <property type="entry name" value="TENA_THI-4"/>
    <property type="match status" value="1"/>
</dbReference>
<dbReference type="GO" id="GO:0006772">
    <property type="term" value="P:thiamine metabolic process"/>
    <property type="evidence" value="ECO:0007669"/>
    <property type="project" value="UniProtKB-ARBA"/>
</dbReference>
<dbReference type="SUPFAM" id="SSF48613">
    <property type="entry name" value="Heme oxygenase-like"/>
    <property type="match status" value="1"/>
</dbReference>
<dbReference type="CDD" id="cd19357">
    <property type="entry name" value="TenA_E_At3g16990-like"/>
    <property type="match status" value="1"/>
</dbReference>
<organism evidence="2 3">
    <name type="scientific">Orbilia blumenaviensis</name>
    <dbReference type="NCBI Taxonomy" id="1796055"/>
    <lineage>
        <taxon>Eukaryota</taxon>
        <taxon>Fungi</taxon>
        <taxon>Dikarya</taxon>
        <taxon>Ascomycota</taxon>
        <taxon>Pezizomycotina</taxon>
        <taxon>Orbiliomycetes</taxon>
        <taxon>Orbiliales</taxon>
        <taxon>Orbiliaceae</taxon>
        <taxon>Orbilia</taxon>
    </lineage>
</organism>
<accession>A0AAV9VPG2</accession>
<dbReference type="EMBL" id="JAVHNS010000001">
    <property type="protein sequence ID" value="KAK6363198.1"/>
    <property type="molecule type" value="Genomic_DNA"/>
</dbReference>
<dbReference type="AlphaFoldDB" id="A0AAV9VPG2"/>
<evidence type="ECO:0000259" key="1">
    <source>
        <dbReference type="Pfam" id="PF03070"/>
    </source>
</evidence>
<reference evidence="2 3" key="1">
    <citation type="submission" date="2019-10" db="EMBL/GenBank/DDBJ databases">
        <authorList>
            <person name="Palmer J.M."/>
        </authorList>
    </citation>
    <scope>NUCLEOTIDE SEQUENCE [LARGE SCALE GENOMIC DNA]</scope>
    <source>
        <strain evidence="2 3">TWF730</strain>
    </source>
</reference>
<dbReference type="InterPro" id="IPR016084">
    <property type="entry name" value="Haem_Oase-like_multi-hlx"/>
</dbReference>
<dbReference type="PANTHER" id="PTHR41813">
    <property type="entry name" value="REGULATOR PAB1642, PUTATIVE (AFU_ORTHOLOGUE AFUA_3G11955)-RELATED"/>
    <property type="match status" value="1"/>
</dbReference>
<sequence>MNSTTLTTHLLNLDPAAYKSATEHPFLTVAATGALPTTPLLQWLLQDRHYALTYISFIGALLSKITIPTTSNRLDTLSWKIVDTLIFSLTNIKAELALFDKVLKEEFGWNSTVEVEVLPITRAYQDMFARAGSAKSSLLEGMTVLWATERCYFDAWGFAKRSSGNDKPSTTGTKGEGDVMTRIFIPNWTSDEFEEFVDTLEGLVNGIVEEEGVGLGSEAWRRCEGAWKQVLWLEEGFWPDV</sequence>